<dbReference type="GO" id="GO:0005634">
    <property type="term" value="C:nucleus"/>
    <property type="evidence" value="ECO:0007669"/>
    <property type="project" value="UniProtKB-SubCell"/>
</dbReference>
<dbReference type="SUPFAM" id="SSF51182">
    <property type="entry name" value="RmlC-like cupins"/>
    <property type="match status" value="1"/>
</dbReference>
<evidence type="ECO:0000256" key="7">
    <source>
        <dbReference type="ARBA" id="ARBA00023002"/>
    </source>
</evidence>
<feature type="binding site" evidence="11">
    <location>
        <position position="91"/>
    </location>
    <ligand>
        <name>Fe(2+)</name>
        <dbReference type="ChEBI" id="CHEBI:29033"/>
        <note>for iron-dependent acireductone dioxygenase activity</note>
    </ligand>
</feature>
<keyword evidence="3 11" id="KW-0533">Nickel</keyword>
<comment type="catalytic activity">
    <reaction evidence="11">
        <text>1,2-dihydroxy-5-(methylsulfanyl)pent-1-en-3-one + O2 = 3-(methylsulfanyl)propanoate + CO + formate + 2 H(+)</text>
        <dbReference type="Rhea" id="RHEA:14161"/>
        <dbReference type="ChEBI" id="CHEBI:15378"/>
        <dbReference type="ChEBI" id="CHEBI:15379"/>
        <dbReference type="ChEBI" id="CHEBI:15740"/>
        <dbReference type="ChEBI" id="CHEBI:17245"/>
        <dbReference type="ChEBI" id="CHEBI:49016"/>
        <dbReference type="ChEBI" id="CHEBI:49252"/>
        <dbReference type="EC" id="1.13.11.53"/>
    </reaction>
</comment>
<keyword evidence="4 11" id="KW-0028">Amino-acid biosynthesis</keyword>
<dbReference type="GO" id="GO:0016151">
    <property type="term" value="F:nickel cation binding"/>
    <property type="evidence" value="ECO:0007669"/>
    <property type="project" value="UniProtKB-UniRule"/>
</dbReference>
<dbReference type="Proteomes" id="UP000245119">
    <property type="component" value="Linkage Group LG10"/>
</dbReference>
<feature type="binding site" evidence="11">
    <location>
        <position position="97"/>
    </location>
    <ligand>
        <name>Fe(2+)</name>
        <dbReference type="ChEBI" id="CHEBI:29033"/>
        <note>for iron-dependent acireductone dioxygenase activity</note>
    </ligand>
</feature>
<comment type="similarity">
    <text evidence="11">Belongs to the acireductone dioxygenase (ARD) family.</text>
</comment>
<dbReference type="GO" id="GO:0010309">
    <property type="term" value="F:acireductone dioxygenase [iron(II)-requiring] activity"/>
    <property type="evidence" value="ECO:0007669"/>
    <property type="project" value="UniProtKB-UniRule"/>
</dbReference>
<dbReference type="EC" id="1.13.11.53" evidence="11"/>
<dbReference type="GO" id="GO:0005506">
    <property type="term" value="F:iron ion binding"/>
    <property type="evidence" value="ECO:0007669"/>
    <property type="project" value="UniProtKB-UniRule"/>
</dbReference>
<dbReference type="Gene3D" id="2.60.120.10">
    <property type="entry name" value="Jelly Rolls"/>
    <property type="match status" value="1"/>
</dbReference>
<evidence type="ECO:0000313" key="13">
    <source>
        <dbReference type="Proteomes" id="UP000245119"/>
    </source>
</evidence>
<keyword evidence="13" id="KW-1185">Reference proteome</keyword>
<dbReference type="OrthoDB" id="1867259at2759"/>
<dbReference type="InterPro" id="IPR011051">
    <property type="entry name" value="RmlC_Cupin_sf"/>
</dbReference>
<feature type="binding site" evidence="11">
    <location>
        <position position="136"/>
    </location>
    <ligand>
        <name>Ni(2+)</name>
        <dbReference type="ChEBI" id="CHEBI:49786"/>
        <note>for nickel-dependent acireductone dioxygenase activity</note>
    </ligand>
</feature>
<evidence type="ECO:0000256" key="8">
    <source>
        <dbReference type="ARBA" id="ARBA00023004"/>
    </source>
</evidence>
<dbReference type="GO" id="GO:0019509">
    <property type="term" value="P:L-methionine salvage from methylthioadenosine"/>
    <property type="evidence" value="ECO:0007669"/>
    <property type="project" value="UniProtKB-UniRule"/>
</dbReference>
<evidence type="ECO:0000256" key="6">
    <source>
        <dbReference type="ARBA" id="ARBA00022964"/>
    </source>
</evidence>
<reference evidence="12 13" key="1">
    <citation type="submission" date="2018-04" db="EMBL/GenBank/DDBJ databases">
        <title>The genome of golden apple snail Pomacea canaliculata provides insight into stress tolerance and invasive adaptation.</title>
        <authorList>
            <person name="Liu C."/>
            <person name="Liu B."/>
            <person name="Ren Y."/>
            <person name="Zhang Y."/>
            <person name="Wang H."/>
            <person name="Li S."/>
            <person name="Jiang F."/>
            <person name="Yin L."/>
            <person name="Zhang G."/>
            <person name="Qian W."/>
            <person name="Fan W."/>
        </authorList>
    </citation>
    <scope>NUCLEOTIDE SEQUENCE [LARGE SCALE GENOMIC DNA]</scope>
    <source>
        <strain evidence="12">SZHN2017</strain>
        <tissue evidence="12">Muscle</tissue>
    </source>
</reference>
<evidence type="ECO:0000256" key="2">
    <source>
        <dbReference type="ARBA" id="ARBA00022490"/>
    </source>
</evidence>
<dbReference type="UniPathway" id="UPA00904">
    <property type="reaction ID" value="UER00878"/>
</dbReference>
<accession>A0A2T7NNQ2</accession>
<dbReference type="CDD" id="cd02232">
    <property type="entry name" value="cupin_ARD"/>
    <property type="match status" value="1"/>
</dbReference>
<keyword evidence="2 11" id="KW-0963">Cytoplasm</keyword>
<evidence type="ECO:0000256" key="11">
    <source>
        <dbReference type="HAMAP-Rule" id="MF_03154"/>
    </source>
</evidence>
<dbReference type="InterPro" id="IPR004313">
    <property type="entry name" value="ARD"/>
</dbReference>
<comment type="pathway">
    <text evidence="11">Amino-acid biosynthesis; L-methionine biosynthesis via salvage pathway; L-methionine from S-methyl-5-thio-alpha-D-ribose 1-phosphate: step 5/6.</text>
</comment>
<comment type="catalytic activity">
    <reaction evidence="1 11">
        <text>1,2-dihydroxy-5-(methylsulfanyl)pent-1-en-3-one + O2 = 4-methylsulfanyl-2-oxobutanoate + formate + 2 H(+)</text>
        <dbReference type="Rhea" id="RHEA:24504"/>
        <dbReference type="ChEBI" id="CHEBI:15378"/>
        <dbReference type="ChEBI" id="CHEBI:15379"/>
        <dbReference type="ChEBI" id="CHEBI:15740"/>
        <dbReference type="ChEBI" id="CHEBI:16723"/>
        <dbReference type="ChEBI" id="CHEBI:49252"/>
        <dbReference type="EC" id="1.13.11.54"/>
    </reaction>
</comment>
<evidence type="ECO:0000256" key="9">
    <source>
        <dbReference type="ARBA" id="ARBA00023167"/>
    </source>
</evidence>
<gene>
    <name evidence="12" type="ORF">C0Q70_16032</name>
</gene>
<feature type="binding site" evidence="11">
    <location>
        <position position="93"/>
    </location>
    <ligand>
        <name>Fe(2+)</name>
        <dbReference type="ChEBI" id="CHEBI:29033"/>
        <note>for iron-dependent acireductone dioxygenase activity</note>
    </ligand>
</feature>
<keyword evidence="6 11" id="KW-0223">Dioxygenase</keyword>
<dbReference type="InterPro" id="IPR014710">
    <property type="entry name" value="RmlC-like_jellyroll"/>
</dbReference>
<evidence type="ECO:0000256" key="4">
    <source>
        <dbReference type="ARBA" id="ARBA00022605"/>
    </source>
</evidence>
<dbReference type="STRING" id="400727.A0A2T7NNQ2"/>
<evidence type="ECO:0000256" key="3">
    <source>
        <dbReference type="ARBA" id="ARBA00022596"/>
    </source>
</evidence>
<keyword evidence="5 11" id="KW-0479">Metal-binding</keyword>
<dbReference type="Pfam" id="PF03079">
    <property type="entry name" value="ARD"/>
    <property type="match status" value="1"/>
</dbReference>
<evidence type="ECO:0000256" key="1">
    <source>
        <dbReference type="ARBA" id="ARBA00000428"/>
    </source>
</evidence>
<keyword evidence="9 11" id="KW-0486">Methionine biosynthesis</keyword>
<comment type="subcellular location">
    <subcellularLocation>
        <location evidence="11">Cytoplasm</location>
    </subcellularLocation>
    <subcellularLocation>
        <location evidence="11">Nucleus</location>
    </subcellularLocation>
</comment>
<keyword evidence="10 11" id="KW-0539">Nucleus</keyword>
<dbReference type="GO" id="GO:0005737">
    <property type="term" value="C:cytoplasm"/>
    <property type="evidence" value="ECO:0007669"/>
    <property type="project" value="UniProtKB-SubCell"/>
</dbReference>
<comment type="caution">
    <text evidence="12">The sequence shown here is derived from an EMBL/GenBank/DDBJ whole genome shotgun (WGS) entry which is preliminary data.</text>
</comment>
<dbReference type="GO" id="GO:0010308">
    <property type="term" value="F:acireductone dioxygenase (Ni2+-requiring) activity"/>
    <property type="evidence" value="ECO:0007669"/>
    <property type="project" value="UniProtKB-UniRule"/>
</dbReference>
<evidence type="ECO:0000256" key="10">
    <source>
        <dbReference type="ARBA" id="ARBA00023242"/>
    </source>
</evidence>
<feature type="binding site" evidence="11">
    <location>
        <position position="97"/>
    </location>
    <ligand>
        <name>Ni(2+)</name>
        <dbReference type="ChEBI" id="CHEBI:49786"/>
        <note>for nickel-dependent acireductone dioxygenase activity</note>
    </ligand>
</feature>
<protein>
    <recommendedName>
        <fullName evidence="11">Acireductone dioxygenase</fullName>
    </recommendedName>
    <alternativeName>
        <fullName evidence="11">Acireductone dioxygenase (Fe(2+)-requiring)</fullName>
        <shortName evidence="11">ARD'</shortName>
        <shortName evidence="11">Fe-ARD</shortName>
        <ecNumber evidence="11">1.13.11.54</ecNumber>
    </alternativeName>
    <alternativeName>
        <fullName evidence="11">Acireductone dioxygenase (Ni(2+)-requiring)</fullName>
        <shortName evidence="11">ARD</shortName>
        <shortName evidence="11">Ni-ARD</shortName>
        <ecNumber evidence="11">1.13.11.53</ecNumber>
    </alternativeName>
</protein>
<comment type="function">
    <text evidence="11">Catalyzes 2 different reactions between oxygen and the acireductone 1,2-dihydroxy-3-keto-5-methylthiopentene (DHK-MTPene) depending upon the metal bound in the active site. Fe-containing acireductone dioxygenase (Fe-ARD) produces formate and 2-keto-4-methylthiobutyrate (KMTB), the alpha-ketoacid precursor of methionine in the methionine recycle pathway. Ni-containing acireductone dioxygenase (Ni-ARD) produces methylthiopropionate, carbon monoxide and formate, and does not lie on the methionine recycle pathway.</text>
</comment>
<keyword evidence="7 11" id="KW-0560">Oxidoreductase</keyword>
<feature type="binding site" evidence="11">
    <location>
        <position position="93"/>
    </location>
    <ligand>
        <name>Ni(2+)</name>
        <dbReference type="ChEBI" id="CHEBI:49786"/>
        <note>for nickel-dependent acireductone dioxygenase activity</note>
    </ligand>
</feature>
<feature type="binding site" evidence="11">
    <location>
        <position position="136"/>
    </location>
    <ligand>
        <name>Fe(2+)</name>
        <dbReference type="ChEBI" id="CHEBI:29033"/>
        <note>for iron-dependent acireductone dioxygenase activity</note>
    </ligand>
</feature>
<keyword evidence="8 11" id="KW-0408">Iron</keyword>
<dbReference type="EC" id="1.13.11.54" evidence="11"/>
<dbReference type="PANTHER" id="PTHR23418:SF0">
    <property type="entry name" value="ACIREDUCTONE DIOXYGENASE"/>
    <property type="match status" value="1"/>
</dbReference>
<comment type="cofactor">
    <cofactor evidence="11">
        <name>Fe(2+)</name>
        <dbReference type="ChEBI" id="CHEBI:29033"/>
    </cofactor>
    <cofactor evidence="11">
        <name>Ni(2+)</name>
        <dbReference type="ChEBI" id="CHEBI:49786"/>
    </cofactor>
    <text evidence="11">Binds either 1 Fe or Ni cation per monomer. Iron-binding promotes an acireductone dioxygenase reaction producing 2-keto-4-methylthiobutyrate, while nickel-binding promotes an acireductone dioxygenase reaction producing 3-(methylsulfanyl)propanoate.</text>
</comment>
<sequence>METTMNQLRAWYRDNVADDPVGLHLTNPPHFLSAEEVKLNSGVEYEFIADTEDQAELDKLRKGCSHYDWLDFSKDTGTNFEENRVKFAQEHLHADPEKRLITDGGGFFEVRDQDDRWIRLHLKKGDLITLPAGIYHRLYLDDKGYVKMLRLYTETTEWVALNRGPEADQHPVRAQYLNSLHEKVGCLLVATTSNKLKLAT</sequence>
<evidence type="ECO:0000313" key="12">
    <source>
        <dbReference type="EMBL" id="PVD22776.1"/>
    </source>
</evidence>
<dbReference type="EMBL" id="PZQS01000010">
    <property type="protein sequence ID" value="PVD22776.1"/>
    <property type="molecule type" value="Genomic_DNA"/>
</dbReference>
<dbReference type="AlphaFoldDB" id="A0A2T7NNQ2"/>
<dbReference type="PANTHER" id="PTHR23418">
    <property type="entry name" value="ACIREDUCTONE DIOXYGENASE"/>
    <property type="match status" value="1"/>
</dbReference>
<dbReference type="HAMAP" id="MF_03154">
    <property type="entry name" value="Salvage_MtnD_euk"/>
    <property type="match status" value="1"/>
</dbReference>
<proteinExistence type="inferred from homology"/>
<dbReference type="InterPro" id="IPR027496">
    <property type="entry name" value="ARD_euk"/>
</dbReference>
<feature type="binding site" evidence="11">
    <location>
        <position position="91"/>
    </location>
    <ligand>
        <name>Ni(2+)</name>
        <dbReference type="ChEBI" id="CHEBI:49786"/>
        <note>for nickel-dependent acireductone dioxygenase activity</note>
    </ligand>
</feature>
<organism evidence="12 13">
    <name type="scientific">Pomacea canaliculata</name>
    <name type="common">Golden apple snail</name>
    <dbReference type="NCBI Taxonomy" id="400727"/>
    <lineage>
        <taxon>Eukaryota</taxon>
        <taxon>Metazoa</taxon>
        <taxon>Spiralia</taxon>
        <taxon>Lophotrochozoa</taxon>
        <taxon>Mollusca</taxon>
        <taxon>Gastropoda</taxon>
        <taxon>Caenogastropoda</taxon>
        <taxon>Architaenioglossa</taxon>
        <taxon>Ampullarioidea</taxon>
        <taxon>Ampullariidae</taxon>
        <taxon>Pomacea</taxon>
    </lineage>
</organism>
<evidence type="ECO:0000256" key="5">
    <source>
        <dbReference type="ARBA" id="ARBA00022723"/>
    </source>
</evidence>
<name>A0A2T7NNQ2_POMCA</name>